<evidence type="ECO:0000259" key="7">
    <source>
        <dbReference type="PROSITE" id="PS50112"/>
    </source>
</evidence>
<evidence type="ECO:0000256" key="5">
    <source>
        <dbReference type="ARBA" id="ARBA00022777"/>
    </source>
</evidence>
<feature type="domain" description="PAS" evidence="7">
    <location>
        <begin position="20"/>
        <end position="84"/>
    </location>
</feature>
<evidence type="ECO:0000256" key="1">
    <source>
        <dbReference type="ARBA" id="ARBA00000085"/>
    </source>
</evidence>
<dbReference type="PANTHER" id="PTHR43304">
    <property type="entry name" value="PHYTOCHROME-LIKE PROTEIN CPH1"/>
    <property type="match status" value="1"/>
</dbReference>
<feature type="domain" description="PAS" evidence="7">
    <location>
        <begin position="289"/>
        <end position="359"/>
    </location>
</feature>
<dbReference type="GO" id="GO:0006355">
    <property type="term" value="P:regulation of DNA-templated transcription"/>
    <property type="evidence" value="ECO:0007669"/>
    <property type="project" value="InterPro"/>
</dbReference>
<dbReference type="STRING" id="679926.Mpet_1492"/>
<organism evidence="9 10">
    <name type="scientific">Methanolacinia petrolearia (strain DSM 11571 / OCM 486 / SEBR 4847)</name>
    <name type="common">Methanoplanus petrolearius</name>
    <dbReference type="NCBI Taxonomy" id="679926"/>
    <lineage>
        <taxon>Archaea</taxon>
        <taxon>Methanobacteriati</taxon>
        <taxon>Methanobacteriota</taxon>
        <taxon>Stenosarchaea group</taxon>
        <taxon>Methanomicrobia</taxon>
        <taxon>Methanomicrobiales</taxon>
        <taxon>Methanomicrobiaceae</taxon>
        <taxon>Methanolacinia</taxon>
    </lineage>
</organism>
<evidence type="ECO:0000313" key="9">
    <source>
        <dbReference type="EMBL" id="ADN36250.1"/>
    </source>
</evidence>
<accession>E1RG15</accession>
<protein>
    <recommendedName>
        <fullName evidence="2">histidine kinase</fullName>
        <ecNumber evidence="2">2.7.13.3</ecNumber>
    </recommendedName>
</protein>
<sequence length="627" mass="71968">MCPKNTVKTPEREIEKYAPCETWIEAIVDGSPIPQFVIDRDHKVLFWSEALEKYSGIKSNEVMGTNRHWKAFYPKKRPTLPDLLIDGEEDRIPELYKGKYDRSQFIEGAYEAVDFFPHMKESGKWLYFTSSLIKDKSGSIIGAVETLGDITEIRKAEEELKKSEDRFRELFNSMKSGVAVYKAVDDGKDFEFVDLNRGAEIIENIDKNELIGKRVTKVFPGIKEFGLLQVFRTVWNTGTPQSHPVSQYKDKQIESWRENFVYRLPSGEIVAIYDDVTEIKKAEKALVESEKKYRNLVENISDVILTTDLDGKILFINKIIEKIYGYTPEEVIGMNILNYVHPEDLLHARDILRKKDDEEPGDNIFRVFSRDGSVRHIRMNRTFTVHENDQTGFNFIITDFTDRKKAEDALSLANKKLNMLSSITRHDILNSIMAVTGYLEMSKDIAEDPDLQKFIAKETEAVNLIQRQIEFTRQYQDIGVNEPKWQNVGIIADQCAGMLDMEGIKFENKLKGLEIFCDPLIEKVFYNLMENSFRHGGSVTEISLSYSDENENLVISYRDNGVGIADKDREKLFQRGFGKNTGLGLFLSREILSITGILIAENGKEGKGVNFEITVPKGSFRFTPDKF</sequence>
<dbReference type="InterPro" id="IPR004358">
    <property type="entry name" value="Sig_transdc_His_kin-like_C"/>
</dbReference>
<dbReference type="InterPro" id="IPR005467">
    <property type="entry name" value="His_kinase_dom"/>
</dbReference>
<evidence type="ECO:0000259" key="6">
    <source>
        <dbReference type="PROSITE" id="PS50109"/>
    </source>
</evidence>
<name>E1RG15_METP4</name>
<dbReference type="PROSITE" id="PS50113">
    <property type="entry name" value="PAC"/>
    <property type="match status" value="2"/>
</dbReference>
<dbReference type="EMBL" id="CP002117">
    <property type="protein sequence ID" value="ADN36250.1"/>
    <property type="molecule type" value="Genomic_DNA"/>
</dbReference>
<dbReference type="Pfam" id="PF00989">
    <property type="entry name" value="PAS"/>
    <property type="match status" value="2"/>
</dbReference>
<dbReference type="Pfam" id="PF02518">
    <property type="entry name" value="HATPase_c"/>
    <property type="match status" value="1"/>
</dbReference>
<comment type="catalytic activity">
    <reaction evidence="1">
        <text>ATP + protein L-histidine = ADP + protein N-phospho-L-histidine.</text>
        <dbReference type="EC" id="2.7.13.3"/>
    </reaction>
</comment>
<dbReference type="SUPFAM" id="SSF55874">
    <property type="entry name" value="ATPase domain of HSP90 chaperone/DNA topoisomerase II/histidine kinase"/>
    <property type="match status" value="1"/>
</dbReference>
<dbReference type="RefSeq" id="WP_013329427.1">
    <property type="nucleotide sequence ID" value="NC_014507.1"/>
</dbReference>
<reference evidence="9 10" key="1">
    <citation type="journal article" date="2010" name="Stand. Genomic Sci.">
        <title>Complete genome sequence of Methanoplanus petrolearius type strain (SEBR 4847).</title>
        <authorList>
            <person name="Brambilla E."/>
            <person name="Djao O.D."/>
            <person name="Daligault H."/>
            <person name="Lapidus A."/>
            <person name="Lucas S."/>
            <person name="Hammon N."/>
            <person name="Nolan M."/>
            <person name="Tice H."/>
            <person name="Cheng J.F."/>
            <person name="Han C."/>
            <person name="Tapia R."/>
            <person name="Goodwin L."/>
            <person name="Pitluck S."/>
            <person name="Liolios K."/>
            <person name="Ivanova N."/>
            <person name="Mavromatis K."/>
            <person name="Mikhailova N."/>
            <person name="Pati A."/>
            <person name="Chen A."/>
            <person name="Palaniappan K."/>
            <person name="Land M."/>
            <person name="Hauser L."/>
            <person name="Chang Y.J."/>
            <person name="Jeffries C.D."/>
            <person name="Rohde M."/>
            <person name="Spring S."/>
            <person name="Sikorski J."/>
            <person name="Goker M."/>
            <person name="Woyke T."/>
            <person name="Bristow J."/>
            <person name="Eisen J.A."/>
            <person name="Markowitz V."/>
            <person name="Hugenholtz P."/>
            <person name="Kyrpides N.C."/>
            <person name="Klenk H.P."/>
        </authorList>
    </citation>
    <scope>NUCLEOTIDE SEQUENCE [LARGE SCALE GENOMIC DNA]</scope>
    <source>
        <strain evidence="10">DSM 11571 / OCM 486 / SEBR 4847</strain>
    </source>
</reference>
<dbReference type="PROSITE" id="PS50112">
    <property type="entry name" value="PAS"/>
    <property type="match status" value="2"/>
</dbReference>
<dbReference type="eggNOG" id="arCOG06193">
    <property type="taxonomic scope" value="Archaea"/>
</dbReference>
<feature type="domain" description="Histidine kinase" evidence="6">
    <location>
        <begin position="521"/>
        <end position="619"/>
    </location>
</feature>
<dbReference type="EC" id="2.7.13.3" evidence="2"/>
<dbReference type="SMART" id="SM00091">
    <property type="entry name" value="PAS"/>
    <property type="match status" value="3"/>
</dbReference>
<dbReference type="PROSITE" id="PS50109">
    <property type="entry name" value="HIS_KIN"/>
    <property type="match status" value="1"/>
</dbReference>
<dbReference type="InterPro" id="IPR035965">
    <property type="entry name" value="PAS-like_dom_sf"/>
</dbReference>
<dbReference type="InterPro" id="IPR013767">
    <property type="entry name" value="PAS_fold"/>
</dbReference>
<feature type="domain" description="PAC" evidence="8">
    <location>
        <begin position="361"/>
        <end position="412"/>
    </location>
</feature>
<dbReference type="SMART" id="SM00387">
    <property type="entry name" value="HATPase_c"/>
    <property type="match status" value="1"/>
</dbReference>
<keyword evidence="4" id="KW-0808">Transferase</keyword>
<dbReference type="InterPro" id="IPR000700">
    <property type="entry name" value="PAS-assoc_C"/>
</dbReference>
<keyword evidence="10" id="KW-1185">Reference proteome</keyword>
<evidence type="ECO:0000256" key="3">
    <source>
        <dbReference type="ARBA" id="ARBA00022553"/>
    </source>
</evidence>
<dbReference type="OrthoDB" id="71385at2157"/>
<dbReference type="Gene3D" id="3.30.450.20">
    <property type="entry name" value="PAS domain"/>
    <property type="match status" value="3"/>
</dbReference>
<evidence type="ECO:0000256" key="4">
    <source>
        <dbReference type="ARBA" id="ARBA00022679"/>
    </source>
</evidence>
<dbReference type="InterPro" id="IPR000014">
    <property type="entry name" value="PAS"/>
</dbReference>
<dbReference type="eggNOG" id="arCOG06192">
    <property type="taxonomic scope" value="Archaea"/>
</dbReference>
<dbReference type="GeneID" id="25394998"/>
<dbReference type="NCBIfam" id="TIGR00229">
    <property type="entry name" value="sensory_box"/>
    <property type="match status" value="2"/>
</dbReference>
<dbReference type="PRINTS" id="PR00344">
    <property type="entry name" value="BCTRLSENSOR"/>
</dbReference>
<dbReference type="CDD" id="cd00130">
    <property type="entry name" value="PAS"/>
    <property type="match status" value="2"/>
</dbReference>
<keyword evidence="3" id="KW-0597">Phosphoprotein</keyword>
<dbReference type="InterPro" id="IPR003594">
    <property type="entry name" value="HATPase_dom"/>
</dbReference>
<evidence type="ECO:0000313" key="10">
    <source>
        <dbReference type="Proteomes" id="UP000006565"/>
    </source>
</evidence>
<dbReference type="Proteomes" id="UP000006565">
    <property type="component" value="Chromosome"/>
</dbReference>
<keyword evidence="5 9" id="KW-0418">Kinase</keyword>
<dbReference type="PANTHER" id="PTHR43304:SF1">
    <property type="entry name" value="PAC DOMAIN-CONTAINING PROTEIN"/>
    <property type="match status" value="1"/>
</dbReference>
<gene>
    <name evidence="9" type="ordered locus">Mpet_1492</name>
</gene>
<dbReference type="KEGG" id="mpi:Mpet_1492"/>
<dbReference type="InterPro" id="IPR036890">
    <property type="entry name" value="HATPase_C_sf"/>
</dbReference>
<evidence type="ECO:0000256" key="2">
    <source>
        <dbReference type="ARBA" id="ARBA00012438"/>
    </source>
</evidence>
<dbReference type="eggNOG" id="arCOG06918">
    <property type="taxonomic scope" value="Archaea"/>
</dbReference>
<evidence type="ECO:0000259" key="8">
    <source>
        <dbReference type="PROSITE" id="PS50113"/>
    </source>
</evidence>
<dbReference type="HOGENOM" id="CLU_000445_114_58_2"/>
<dbReference type="AlphaFoldDB" id="E1RG15"/>
<feature type="domain" description="PAC" evidence="8">
    <location>
        <begin position="106"/>
        <end position="162"/>
    </location>
</feature>
<dbReference type="Gene3D" id="3.30.565.10">
    <property type="entry name" value="Histidine kinase-like ATPase, C-terminal domain"/>
    <property type="match status" value="1"/>
</dbReference>
<dbReference type="InterPro" id="IPR052162">
    <property type="entry name" value="Sensor_kinase/Photoreceptor"/>
</dbReference>
<dbReference type="GO" id="GO:0004673">
    <property type="term" value="F:protein histidine kinase activity"/>
    <property type="evidence" value="ECO:0007669"/>
    <property type="project" value="UniProtKB-EC"/>
</dbReference>
<dbReference type="SUPFAM" id="SSF55785">
    <property type="entry name" value="PYP-like sensor domain (PAS domain)"/>
    <property type="match status" value="3"/>
</dbReference>
<proteinExistence type="predicted"/>